<name>A0A7J6AQ52_AMEME</name>
<protein>
    <submittedName>
        <fullName evidence="1">Uncharacterized protein</fullName>
    </submittedName>
</protein>
<evidence type="ECO:0000313" key="1">
    <source>
        <dbReference type="EMBL" id="KAF4084716.1"/>
    </source>
</evidence>
<proteinExistence type="predicted"/>
<comment type="caution">
    <text evidence="1">The sequence shown here is derived from an EMBL/GenBank/DDBJ whole genome shotgun (WGS) entry which is preliminary data.</text>
</comment>
<reference evidence="1 2" key="1">
    <citation type="submission" date="2020-02" db="EMBL/GenBank/DDBJ databases">
        <title>A chromosome-scale genome assembly of the black bullhead catfish (Ameiurus melas).</title>
        <authorList>
            <person name="Wen M."/>
            <person name="Zham M."/>
            <person name="Cabau C."/>
            <person name="Klopp C."/>
            <person name="Donnadieu C."/>
            <person name="Roques C."/>
            <person name="Bouchez O."/>
            <person name="Lampietro C."/>
            <person name="Jouanno E."/>
            <person name="Herpin A."/>
            <person name="Louis A."/>
            <person name="Berthelot C."/>
            <person name="Parey E."/>
            <person name="Roest-Crollius H."/>
            <person name="Braasch I."/>
            <person name="Postlethwait J."/>
            <person name="Robinson-Rechavi M."/>
            <person name="Echchiki A."/>
            <person name="Begum T."/>
            <person name="Montfort J."/>
            <person name="Schartl M."/>
            <person name="Bobe J."/>
            <person name="Guiguen Y."/>
        </authorList>
    </citation>
    <scope>NUCLEOTIDE SEQUENCE [LARGE SCALE GENOMIC DNA]</scope>
    <source>
        <strain evidence="1">M_S1</strain>
        <tissue evidence="1">Blood</tissue>
    </source>
</reference>
<organism evidence="1 2">
    <name type="scientific">Ameiurus melas</name>
    <name type="common">Black bullhead</name>
    <name type="synonym">Silurus melas</name>
    <dbReference type="NCBI Taxonomy" id="219545"/>
    <lineage>
        <taxon>Eukaryota</taxon>
        <taxon>Metazoa</taxon>
        <taxon>Chordata</taxon>
        <taxon>Craniata</taxon>
        <taxon>Vertebrata</taxon>
        <taxon>Euteleostomi</taxon>
        <taxon>Actinopterygii</taxon>
        <taxon>Neopterygii</taxon>
        <taxon>Teleostei</taxon>
        <taxon>Ostariophysi</taxon>
        <taxon>Siluriformes</taxon>
        <taxon>Ictaluridae</taxon>
        <taxon>Ameiurus</taxon>
    </lineage>
</organism>
<evidence type="ECO:0000313" key="2">
    <source>
        <dbReference type="Proteomes" id="UP000593565"/>
    </source>
</evidence>
<dbReference type="EMBL" id="JAAGNN010000009">
    <property type="protein sequence ID" value="KAF4084716.1"/>
    <property type="molecule type" value="Genomic_DNA"/>
</dbReference>
<gene>
    <name evidence="1" type="ORF">AMELA_G00109240</name>
</gene>
<accession>A0A7J6AQ52</accession>
<dbReference type="Proteomes" id="UP000593565">
    <property type="component" value="Unassembled WGS sequence"/>
</dbReference>
<dbReference type="AlphaFoldDB" id="A0A7J6AQ52"/>
<keyword evidence="2" id="KW-1185">Reference proteome</keyword>
<sequence>MSITGKGAEGIMNVIDNFDRPGNAYAEGPYAGTDTYAHAFNDKPGEHVPKAGAVAEAGVGRAGAAWGVFSAGAKGPNASAKAEANILEAGAMARAEIGSVSAAAGPVNVKLGLGVDTGVRVSPTKVELKFLGTGVTLGEEMGISVLGNEVNCTVM</sequence>